<organism evidence="2 3">
    <name type="scientific">Lignipirellula cremea</name>
    <dbReference type="NCBI Taxonomy" id="2528010"/>
    <lineage>
        <taxon>Bacteria</taxon>
        <taxon>Pseudomonadati</taxon>
        <taxon>Planctomycetota</taxon>
        <taxon>Planctomycetia</taxon>
        <taxon>Pirellulales</taxon>
        <taxon>Pirellulaceae</taxon>
        <taxon>Lignipirellula</taxon>
    </lineage>
</organism>
<dbReference type="OrthoDB" id="9762066at2"/>
<dbReference type="SUPFAM" id="SSF49785">
    <property type="entry name" value="Galactose-binding domain-like"/>
    <property type="match status" value="1"/>
</dbReference>
<dbReference type="CDD" id="cd00241">
    <property type="entry name" value="DOMON_like"/>
    <property type="match status" value="1"/>
</dbReference>
<keyword evidence="1" id="KW-0732">Signal</keyword>
<dbReference type="EMBL" id="CP036433">
    <property type="protein sequence ID" value="QDU97138.1"/>
    <property type="molecule type" value="Genomic_DNA"/>
</dbReference>
<protein>
    <submittedName>
        <fullName evidence="2">Beta-D-glucuronidase</fullName>
    </submittedName>
</protein>
<dbReference type="InterPro" id="IPR008979">
    <property type="entry name" value="Galactose-bd-like_sf"/>
</dbReference>
<dbReference type="AlphaFoldDB" id="A0A518DZ69"/>
<feature type="chain" id="PRO_5021723802" evidence="1">
    <location>
        <begin position="21"/>
        <end position="1092"/>
    </location>
</feature>
<feature type="signal peptide" evidence="1">
    <location>
        <begin position="1"/>
        <end position="20"/>
    </location>
</feature>
<dbReference type="KEGG" id="lcre:Pla8534_49830"/>
<dbReference type="Gene3D" id="2.60.40.1190">
    <property type="match status" value="1"/>
</dbReference>
<dbReference type="PANTHER" id="PTHR47406">
    <property type="entry name" value="COAGULATION FACTOR 5/8 TYPE, C-TERMINAL"/>
    <property type="match status" value="1"/>
</dbReference>
<dbReference type="Pfam" id="PF16126">
    <property type="entry name" value="DUF4838"/>
    <property type="match status" value="1"/>
</dbReference>
<dbReference type="Gene3D" id="2.60.120.260">
    <property type="entry name" value="Galactose-binding domain-like"/>
    <property type="match status" value="1"/>
</dbReference>
<reference evidence="2 3" key="1">
    <citation type="submission" date="2019-02" db="EMBL/GenBank/DDBJ databases">
        <title>Deep-cultivation of Planctomycetes and their phenomic and genomic characterization uncovers novel biology.</title>
        <authorList>
            <person name="Wiegand S."/>
            <person name="Jogler M."/>
            <person name="Boedeker C."/>
            <person name="Pinto D."/>
            <person name="Vollmers J."/>
            <person name="Rivas-Marin E."/>
            <person name="Kohn T."/>
            <person name="Peeters S.H."/>
            <person name="Heuer A."/>
            <person name="Rast P."/>
            <person name="Oberbeckmann S."/>
            <person name="Bunk B."/>
            <person name="Jeske O."/>
            <person name="Meyerdierks A."/>
            <person name="Storesund J.E."/>
            <person name="Kallscheuer N."/>
            <person name="Luecker S."/>
            <person name="Lage O.M."/>
            <person name="Pohl T."/>
            <person name="Merkel B.J."/>
            <person name="Hornburger P."/>
            <person name="Mueller R.-W."/>
            <person name="Bruemmer F."/>
            <person name="Labrenz M."/>
            <person name="Spormann A.M."/>
            <person name="Op den Camp H."/>
            <person name="Overmann J."/>
            <person name="Amann R."/>
            <person name="Jetten M.S.M."/>
            <person name="Mascher T."/>
            <person name="Medema M.H."/>
            <person name="Devos D.P."/>
            <person name="Kaster A.-K."/>
            <person name="Ovreas L."/>
            <person name="Rohde M."/>
            <person name="Galperin M.Y."/>
            <person name="Jogler C."/>
        </authorList>
    </citation>
    <scope>NUCLEOTIDE SEQUENCE [LARGE SCALE GENOMIC DNA]</scope>
    <source>
        <strain evidence="2 3">Pla85_3_4</strain>
    </source>
</reference>
<accession>A0A518DZ69</accession>
<gene>
    <name evidence="2" type="ORF">Pla8534_49830</name>
</gene>
<dbReference type="InterPro" id="IPR032287">
    <property type="entry name" value="DUF4838"/>
</dbReference>
<dbReference type="PANTHER" id="PTHR47406:SF2">
    <property type="entry name" value="ALPHA GLUCURONIDASE N-TERMINAL DOMAIN-CONTAINING PROTEIN"/>
    <property type="match status" value="1"/>
</dbReference>
<evidence type="ECO:0000313" key="3">
    <source>
        <dbReference type="Proteomes" id="UP000317648"/>
    </source>
</evidence>
<proteinExistence type="predicted"/>
<dbReference type="SUPFAM" id="SSF49344">
    <property type="entry name" value="CBD9-like"/>
    <property type="match status" value="1"/>
</dbReference>
<evidence type="ECO:0000256" key="1">
    <source>
        <dbReference type="SAM" id="SignalP"/>
    </source>
</evidence>
<evidence type="ECO:0000313" key="2">
    <source>
        <dbReference type="EMBL" id="QDU97138.1"/>
    </source>
</evidence>
<keyword evidence="3" id="KW-1185">Reference proteome</keyword>
<sequence precursor="true">MKSFLSAACCSCLYASVFFSGTCALSLLPGPETAVAGELVLGEQGQSNYQLVLPDAFPSPSVGESLQQTARLAQAAFQANGMVVPIVAEANHDPAKPSIYLGNTAFARRQAIDLSKLSGWAYVVKAIGPDLVIAGRDDPAPAESIRRGRPTWDRIGTAKGVVDFLREYAGTRFLYPDLPPRVSIAGATKIDFLKAPAFEFLPVPKIAVPDDLNVEKTPLLEFQTMYPPRGSFFDIANNNFPLVDSIFGGHTYERAIPRETYAETHPEYFALIGGERTAKAAGNAQYCISNPAVQELFFQDLVDTIDRGFQGVDLGQPDGFRPCQCAECAKLYDTGNDWGEKLWILHRNLAERVEKARPGNQVTMMSYIQTALPPKTFKTFPKNTRILLTGTNEEDIAPWRDYEVPAGFSSYLYNWCPNLVSRYTPMRTPLYVESQTQRLTRNHFRSIYRDGAGNLFGLEGPVYYTMGRMFDDPENLQAKVLLHEFCGAAFGKAASPMLEFYGQLYHGIELYSEYLATRSPAWTYHNIYGQRRKHLSDPFQLLGFLYPPGLLASLEKQLGQAEQIADTEKVRQRLAVVRREFDYLQALARVVHLHHAYQIQPDRVSRDRLLDAIDDRNALVEALFSGPRGGAKVSDGWTFPLFPPLGHNADHLRLAHDGYQEPYANTALNWDTQAMRAAPLPGANRMTASLVADAASQAAALWEPIAATPVGQRLREWRSRPIDETDASAAAVPATVRMAADATRLAIRVEIAGTEKASPDDRIDLYLAPPGGKEITYQFTLRRQEDSRQEAARGFNSDPLDPRFGRFDPDWNGDWTAASQQSDNKQSWTADLSIPWKTLGVEQPTDGAFWRGNVVVTRGDAAGKPERWLWSASGSTRIVDDVNDFGEIVFTASAGKGASSRKPAAPSKLPLTELRESLYASSFELPKAWKALKDAQPLPAADWLFRADPLEIGLREGWEKADAGTAEWLKMPVPSFWAETEAVGKYVGYGWQRTAFTAPPAWKGRRVRLLFGAADEQAWVYLNGRLVGQHTRESEQKTINELWEEPFTVELTESQLDFSQPNVLTVRVHNSLANGGLWRPVLLQATAAEASR</sequence>
<dbReference type="Proteomes" id="UP000317648">
    <property type="component" value="Chromosome"/>
</dbReference>
<name>A0A518DZ69_9BACT</name>